<name>A0ABW2IES8_9BURK</name>
<keyword evidence="3" id="KW-1185">Reference proteome</keyword>
<dbReference type="InterPro" id="IPR025364">
    <property type="entry name" value="DUF4268"/>
</dbReference>
<evidence type="ECO:0000313" key="3">
    <source>
        <dbReference type="Proteomes" id="UP001596542"/>
    </source>
</evidence>
<comment type="caution">
    <text evidence="2">The sequence shown here is derived from an EMBL/GenBank/DDBJ whole genome shotgun (WGS) entry which is preliminary data.</text>
</comment>
<dbReference type="InterPro" id="IPR011856">
    <property type="entry name" value="tRNA_endonuc-like_dom_sf"/>
</dbReference>
<organism evidence="2 3">
    <name type="scientific">Herminiimonas glaciei</name>
    <dbReference type="NCBI Taxonomy" id="523788"/>
    <lineage>
        <taxon>Bacteria</taxon>
        <taxon>Pseudomonadati</taxon>
        <taxon>Pseudomonadota</taxon>
        <taxon>Betaproteobacteria</taxon>
        <taxon>Burkholderiales</taxon>
        <taxon>Oxalobacteraceae</taxon>
        <taxon>Herminiimonas</taxon>
    </lineage>
</organism>
<evidence type="ECO:0000313" key="2">
    <source>
        <dbReference type="EMBL" id="MFC7289604.1"/>
    </source>
</evidence>
<gene>
    <name evidence="2" type="ORF">ACFQPC_16270</name>
</gene>
<dbReference type="RefSeq" id="WP_382272883.1">
    <property type="nucleotide sequence ID" value="NZ_JBHTBU010000002.1"/>
</dbReference>
<feature type="domain" description="DUF4268" evidence="1">
    <location>
        <begin position="225"/>
        <end position="359"/>
    </location>
</feature>
<dbReference type="EMBL" id="JBHTBU010000002">
    <property type="protein sequence ID" value="MFC7289604.1"/>
    <property type="molecule type" value="Genomic_DNA"/>
</dbReference>
<sequence>MPIYEITQDDLTPLTETSFDVEGIYERKDLQRHLKQNIGVLSNDLMVISEEYGEWLDSKRRIDLLCIDREANIVVVEIKRTDDGGHMELQAIRYAAMLSTLTFKQLIDAHASYIAPSGHTYEQAEAAIFSFLRWDEANEDAFANDIRIILAAANFSKEVTMSVMWLNQHDIDIRCIRLKPYRLPDKRLLLDVQQIIPLPEVSDFQTQIRAKEHAGREHRAERYDIRYQFWADLLNFAKTKTDLHAGRSAGRYGWIGGSTGIAGLGLIYATRGTDSQVELYIDFGDEDKNLMVYRHFEQNATAINANFGGELDWQDLPDSRGCRIRHLVPGGWKSPKEEWPLIHETLVNAMINLDKAFRPFFSSIPV</sequence>
<accession>A0ABW2IES8</accession>
<dbReference type="Pfam" id="PF14088">
    <property type="entry name" value="DUF4268"/>
    <property type="match status" value="1"/>
</dbReference>
<proteinExistence type="predicted"/>
<reference evidence="3" key="1">
    <citation type="journal article" date="2019" name="Int. J. Syst. Evol. Microbiol.">
        <title>The Global Catalogue of Microorganisms (GCM) 10K type strain sequencing project: providing services to taxonomists for standard genome sequencing and annotation.</title>
        <authorList>
            <consortium name="The Broad Institute Genomics Platform"/>
            <consortium name="The Broad Institute Genome Sequencing Center for Infectious Disease"/>
            <person name="Wu L."/>
            <person name="Ma J."/>
        </authorList>
    </citation>
    <scope>NUCLEOTIDE SEQUENCE [LARGE SCALE GENOMIC DNA]</scope>
    <source>
        <strain evidence="3">KACC 12508</strain>
    </source>
</reference>
<evidence type="ECO:0000259" key="1">
    <source>
        <dbReference type="Pfam" id="PF14088"/>
    </source>
</evidence>
<protein>
    <submittedName>
        <fullName evidence="2">DUF4268 domain-containing protein</fullName>
    </submittedName>
</protein>
<dbReference type="Gene3D" id="3.40.1350.10">
    <property type="match status" value="1"/>
</dbReference>
<dbReference type="Proteomes" id="UP001596542">
    <property type="component" value="Unassembled WGS sequence"/>
</dbReference>